<feature type="region of interest" description="Disordered" evidence="1">
    <location>
        <begin position="1868"/>
        <end position="1891"/>
    </location>
</feature>
<feature type="compositionally biased region" description="Polar residues" evidence="1">
    <location>
        <begin position="31"/>
        <end position="51"/>
    </location>
</feature>
<reference evidence="6 7" key="1">
    <citation type="submission" date="2019-08" db="EMBL/GenBank/DDBJ databases">
        <title>In-depth cultivation of the pig gut microbiome towards novel bacterial diversity and tailored functional studies.</title>
        <authorList>
            <person name="Wylensek D."/>
            <person name="Hitch T.C.A."/>
            <person name="Clavel T."/>
        </authorList>
    </citation>
    <scope>NUCLEOTIDE SEQUENCE [LARGE SCALE GENOMIC DNA]</scope>
    <source>
        <strain evidence="6 7">Oil+RF-744-WCA-WT-11</strain>
    </source>
</reference>
<evidence type="ECO:0000259" key="4">
    <source>
        <dbReference type="Pfam" id="PF05738"/>
    </source>
</evidence>
<dbReference type="Pfam" id="PF17802">
    <property type="entry name" value="SpaA"/>
    <property type="match status" value="1"/>
</dbReference>
<feature type="domain" description="SpaA-like prealbumin fold" evidence="5">
    <location>
        <begin position="1003"/>
        <end position="1096"/>
    </location>
</feature>
<keyword evidence="2" id="KW-0812">Transmembrane</keyword>
<accession>A0A6L5XB07</accession>
<keyword evidence="2" id="KW-1133">Transmembrane helix</keyword>
<evidence type="ECO:0000256" key="1">
    <source>
        <dbReference type="SAM" id="MobiDB-lite"/>
    </source>
</evidence>
<organism evidence="6 7">
    <name type="scientific">Porcincola intestinalis</name>
    <dbReference type="NCBI Taxonomy" id="2606632"/>
    <lineage>
        <taxon>Bacteria</taxon>
        <taxon>Bacillati</taxon>
        <taxon>Bacillota</taxon>
        <taxon>Clostridia</taxon>
        <taxon>Lachnospirales</taxon>
        <taxon>Lachnospiraceae</taxon>
        <taxon>Porcincola</taxon>
    </lineage>
</organism>
<dbReference type="InterPro" id="IPR017502">
    <property type="entry name" value="Sortase_SrtB_target"/>
</dbReference>
<feature type="domain" description="CNA-B" evidence="4">
    <location>
        <begin position="1213"/>
        <end position="1301"/>
    </location>
</feature>
<comment type="caution">
    <text evidence="6">The sequence shown here is derived from an EMBL/GenBank/DDBJ whole genome shotgun (WGS) entry which is preliminary data.</text>
</comment>
<sequence length="1925" mass="207369">MRKKVKQFLGTALAFVMIFGMLTQNVMANEDTAPSSVASETPPEINSENSYQTEASTQQLEETSEEQQQSPDSTASASAESEEDSKQSTENTDENLTRGSPADSSESITEVENNDPQESPESQNVQKNAPRQVPTATTSSDLALFLTNVSSNLTPNADGTYTVSSGQSFTLNLTFQEDESKQLDDTANLTYTVPSGLSLNGASGTFDVSVSDETGSGIVSGNTYSVSDGILTVKLNQSDPNFSRLQAEGDVGFTLNFNAQLNGQPGSITFIDDVTYNFDYKEPEAKVSVSKSGTYDANSGLITYTVDVVSTGANTDVTVTDSISGTALVYQKDVSGTSNKSGALSVAASNADSGFTYVIPSMSDGEKVTLTYTAKVDYSKLSGEGRGTYDETNNTVKASSPQDPEGDTASKDFTNLIRYKTLEKTSGETSTDANGNTVVPWTVTANKYRQISLAGKLITDTIDTASQNIMHYSGSGITILVTKEDGSTETRTASWDQLTTTSDSKGLISWSYQVPASDGKYRYQITYDTTVVTAGLISNPTVKNRVTDGNINADGSKEIGIGEDDQLTINKEVVSTSSAMTTWKVTVHVPKSGYDNLTVTDVLPYQWLHDKPYADSLVAGSIQVIGLVGDESYQMEEAITENSANSFTLTFYRDAAHSAPGLVANSESRDIIITFSTNNNPEWMKLYETERVEWYRQHTNNVSAKVNDITKTDSATSTPANSTIVKSLTRQSTTTIDGVTYPVYDYELKLENVTEDSAVLEDTFDTKYLKYYEASGVSIVGGDIWGQYDTNGGAATVTDAGTGITIHVSSFPKNKGAMYDVYDIRYSLIVKDAAALKALDAASIASPDGVTLKNTATWNGQASNEATVTYKYDSLSKELSVTPSNDNHYRATYRLVVNPNAEDLLAGSDQLTLTDVLSSNLRFLEDTLQITPSDGVTYRYQNSTLTMEIPDSTCVEILYSAYVIGEDVQTYTNTATLEGVSKNVEETVTIDSSGSGTGSNPYITLHKVSASDHASLAGATYQLYRYNASGEITPVTDNSGNSVSFTTNAEGLARIIGNQNALGWVLWKNSHYALVETVAPVGYSLSKEPVNFTISDTISPDDADTYYSGDVITVSDEEEKTSVSGGKTWDDNNNQDGARPDSITIRLLANGTEVANKTVTENDGWAYEFTDLAKYMNGQEITYTVTEDAVEGYSSSVSGYNVTNTHTPGKTSVAVTKAWNDSGNQDGKRPNSVTIHLLADGEDTGKSVTLTEANNWSASFVDLDQRKNGTDINYTVSEDAVSDYTTTITGDSATGFTVTNTHTPETTSVSGSKTWDDNDNQDGTRPDSITIRLLANGTEVANKTVTENSGWVYEFTDLAKYMNGQEITYTVTEDAVEGYSGSVSGYNVTNTHTPGKTSVAVTKAWNDSGNQDGKRPNSVTIHLLADGEDTGKSVTLTEANNWSASFVDLDQKKNGTDINYTVSEDAVSDYTTTITGDSTTGFTVTNTHTPETTSVSGSKIWDDNDNQDGARPASITIRLLANGTEVANKTVTENDGWTYEFTDLAKYMNGQEITYTVTEDAVKGYSSSVSGYNVTNTHTPGKTSVAVTKTWDDNNNQDGKRPDSVTVHLLLDGENTGKTLTLDESNHWSGSFNDLAEYKNGTVISYTVKEDAVSEYTSRITGTAATGFVITNAHTPETVTVSGTKTWDDAGNQDGKRPSSITVQLMKATENGSTTIATKMVAADSNGKWQYSFENLPKYENGELITYKIGEETVKDYTLTVDGYNMINKYTPAKTNIYVAKTWNDDRNKEGIRPKSIIVHLLANGEDTGRTVTLHADNGWSTSFRDLDLYADGVAIQYTVSEDPVAGYIATVTGDSIKGFTITNTHTPGEKVATPKTPLTPTSKTAVSSPKTGDTSNIVLYGTTFATALIALLVLLIRCRKGKAN</sequence>
<feature type="domain" description="CNA-B" evidence="4">
    <location>
        <begin position="1585"/>
        <end position="1672"/>
    </location>
</feature>
<feature type="transmembrane region" description="Helical" evidence="2">
    <location>
        <begin position="1898"/>
        <end position="1917"/>
    </location>
</feature>
<keyword evidence="2" id="KW-0472">Membrane</keyword>
<feature type="compositionally biased region" description="Polar residues" evidence="1">
    <location>
        <begin position="1488"/>
        <end position="1497"/>
    </location>
</feature>
<feature type="region of interest" description="Disordered" evidence="1">
    <location>
        <begin position="1299"/>
        <end position="1326"/>
    </location>
</feature>
<name>A0A6L5XB07_9FIRM</name>
<keyword evidence="3" id="KW-0732">Signal</keyword>
<dbReference type="SUPFAM" id="SSF49478">
    <property type="entry name" value="Cna protein B-type domain"/>
    <property type="match status" value="8"/>
</dbReference>
<feature type="region of interest" description="Disordered" evidence="1">
    <location>
        <begin position="1486"/>
        <end position="1506"/>
    </location>
</feature>
<feature type="domain" description="CNA-B" evidence="4">
    <location>
        <begin position="1681"/>
        <end position="1769"/>
    </location>
</feature>
<dbReference type="Proteomes" id="UP000481852">
    <property type="component" value="Unassembled WGS sequence"/>
</dbReference>
<dbReference type="Pfam" id="PF05738">
    <property type="entry name" value="Cna_B"/>
    <property type="match status" value="8"/>
</dbReference>
<protein>
    <submittedName>
        <fullName evidence="6">Cna B-type domain-containing protein</fullName>
    </submittedName>
</protein>
<dbReference type="CDD" id="cd00222">
    <property type="entry name" value="CollagenBindB"/>
    <property type="match status" value="8"/>
</dbReference>
<dbReference type="InterPro" id="IPR008454">
    <property type="entry name" value="Collagen-bd_Cna-like_B-typ_dom"/>
</dbReference>
<feature type="compositionally biased region" description="Polar residues" evidence="1">
    <location>
        <begin position="102"/>
        <end position="135"/>
    </location>
</feature>
<dbReference type="InterPro" id="IPR013783">
    <property type="entry name" value="Ig-like_fold"/>
</dbReference>
<evidence type="ECO:0000256" key="2">
    <source>
        <dbReference type="SAM" id="Phobius"/>
    </source>
</evidence>
<feature type="region of interest" description="Disordered" evidence="1">
    <location>
        <begin position="1117"/>
        <end position="1140"/>
    </location>
</feature>
<feature type="region of interest" description="Disordered" evidence="1">
    <location>
        <begin position="31"/>
        <end position="135"/>
    </location>
</feature>
<dbReference type="NCBIfam" id="TIGR03063">
    <property type="entry name" value="srtB_target"/>
    <property type="match status" value="1"/>
</dbReference>
<feature type="compositionally biased region" description="Polar residues" evidence="1">
    <location>
        <begin position="1299"/>
        <end position="1313"/>
    </location>
</feature>
<evidence type="ECO:0000313" key="6">
    <source>
        <dbReference type="EMBL" id="MSS15954.1"/>
    </source>
</evidence>
<feature type="domain" description="CNA-B" evidence="4">
    <location>
        <begin position="1123"/>
        <end position="1205"/>
    </location>
</feature>
<dbReference type="Gene3D" id="2.60.40.10">
    <property type="entry name" value="Immunoglobulins"/>
    <property type="match status" value="1"/>
</dbReference>
<feature type="chain" id="PRO_5026707245" evidence="3">
    <location>
        <begin position="29"/>
        <end position="1925"/>
    </location>
</feature>
<feature type="compositionally biased region" description="Low complexity" evidence="1">
    <location>
        <begin position="52"/>
        <end position="79"/>
    </location>
</feature>
<feature type="compositionally biased region" description="Polar residues" evidence="1">
    <location>
        <begin position="390"/>
        <end position="402"/>
    </location>
</feature>
<feature type="domain" description="CNA-B" evidence="4">
    <location>
        <begin position="1399"/>
        <end position="1487"/>
    </location>
</feature>
<feature type="compositionally biased region" description="Low complexity" evidence="1">
    <location>
        <begin position="1874"/>
        <end position="1885"/>
    </location>
</feature>
<gene>
    <name evidence="6" type="ORF">FYJ35_13125</name>
</gene>
<feature type="domain" description="CNA-B" evidence="4">
    <location>
        <begin position="1777"/>
        <end position="1865"/>
    </location>
</feature>
<evidence type="ECO:0000256" key="3">
    <source>
        <dbReference type="SAM" id="SignalP"/>
    </source>
</evidence>
<dbReference type="InterPro" id="IPR041033">
    <property type="entry name" value="SpaA_PFL_dom_1"/>
</dbReference>
<dbReference type="EMBL" id="VULZ01000018">
    <property type="protein sequence ID" value="MSS15954.1"/>
    <property type="molecule type" value="Genomic_DNA"/>
</dbReference>
<keyword evidence="7" id="KW-1185">Reference proteome</keyword>
<feature type="signal peptide" evidence="3">
    <location>
        <begin position="1"/>
        <end position="28"/>
    </location>
</feature>
<evidence type="ECO:0000313" key="7">
    <source>
        <dbReference type="Proteomes" id="UP000481852"/>
    </source>
</evidence>
<feature type="domain" description="CNA-B" evidence="4">
    <location>
        <begin position="1495"/>
        <end position="1577"/>
    </location>
</feature>
<feature type="region of interest" description="Disordered" evidence="1">
    <location>
        <begin position="384"/>
        <end position="410"/>
    </location>
</feature>
<feature type="domain" description="CNA-B" evidence="4">
    <location>
        <begin position="1309"/>
        <end position="1391"/>
    </location>
</feature>
<evidence type="ECO:0000259" key="5">
    <source>
        <dbReference type="Pfam" id="PF17802"/>
    </source>
</evidence>
<proteinExistence type="predicted"/>
<dbReference type="Gene3D" id="2.60.40.1140">
    <property type="entry name" value="Collagen-binding surface protein Cna, B-type domain"/>
    <property type="match status" value="8"/>
</dbReference>